<dbReference type="STRING" id="381751.SAMN05444391_0286"/>
<protein>
    <submittedName>
        <fullName evidence="1">Uncharacterized protein</fullName>
    </submittedName>
</protein>
<evidence type="ECO:0000313" key="2">
    <source>
        <dbReference type="Proteomes" id="UP000189810"/>
    </source>
</evidence>
<dbReference type="AlphaFoldDB" id="A0A1M6QLR2"/>
<sequence>MENLKALLLECQLLIKEEKWEEAISKLKSLSEEHFKNLTLEEAKECLNLLNFLIQQTEEKKLQMAQTMVNINRLKGSIF</sequence>
<dbReference type="EMBL" id="LT670846">
    <property type="protein sequence ID" value="SHK21003.1"/>
    <property type="molecule type" value="Genomic_DNA"/>
</dbReference>
<dbReference type="Proteomes" id="UP000189810">
    <property type="component" value="Chromosome I"/>
</dbReference>
<dbReference type="OrthoDB" id="9945934at2"/>
<name>A0A1M6QLR2_9AQUI</name>
<keyword evidence="2" id="KW-1185">Reference proteome</keyword>
<proteinExistence type="predicted"/>
<evidence type="ECO:0000313" key="1">
    <source>
        <dbReference type="EMBL" id="SHK21003.1"/>
    </source>
</evidence>
<reference evidence="1 2" key="1">
    <citation type="submission" date="2016-11" db="EMBL/GenBank/DDBJ databases">
        <authorList>
            <person name="Jaros S."/>
            <person name="Januszkiewicz K."/>
            <person name="Wedrychowicz H."/>
        </authorList>
    </citation>
    <scope>NUCLEOTIDE SEQUENCE [LARGE SCALE GENOMIC DNA]</scope>
    <source>
        <strain evidence="1 2">DSM 19557</strain>
    </source>
</reference>
<organism evidence="1 2">
    <name type="scientific">Thermocrinis minervae</name>
    <dbReference type="NCBI Taxonomy" id="381751"/>
    <lineage>
        <taxon>Bacteria</taxon>
        <taxon>Pseudomonadati</taxon>
        <taxon>Aquificota</taxon>
        <taxon>Aquificia</taxon>
        <taxon>Aquificales</taxon>
        <taxon>Aquificaceae</taxon>
        <taxon>Thermocrinis</taxon>
    </lineage>
</organism>
<accession>A0A1M6QLR2</accession>
<gene>
    <name evidence="1" type="ORF">SAMN05444391_0286</name>
</gene>
<dbReference type="RefSeq" id="WP_079653475.1">
    <property type="nucleotide sequence ID" value="NZ_LT670846.1"/>
</dbReference>